<evidence type="ECO:0000256" key="8">
    <source>
        <dbReference type="PROSITE-ProRule" id="PRU01100"/>
    </source>
</evidence>
<accession>A0A2X2ITT7</accession>
<dbReference type="GO" id="GO:0006080">
    <property type="term" value="P:substituted mannan metabolic process"/>
    <property type="evidence" value="ECO:0007669"/>
    <property type="project" value="UniProtKB-UniRule"/>
</dbReference>
<evidence type="ECO:0000259" key="9">
    <source>
        <dbReference type="PROSITE" id="PS51764"/>
    </source>
</evidence>
<evidence type="ECO:0000256" key="5">
    <source>
        <dbReference type="PIRSR" id="PIRSR018168-1"/>
    </source>
</evidence>
<dbReference type="RefSeq" id="WP_112374619.1">
    <property type="nucleotide sequence ID" value="NZ_UAUU01000008.1"/>
</dbReference>
<comment type="similarity">
    <text evidence="1 4 8">Belongs to the glycosyl hydrolase 26 family.</text>
</comment>
<evidence type="ECO:0000313" key="10">
    <source>
        <dbReference type="EMBL" id="SPZ85647.1"/>
    </source>
</evidence>
<dbReference type="Pfam" id="PF02156">
    <property type="entry name" value="Glyco_hydro_26"/>
    <property type="match status" value="1"/>
</dbReference>
<dbReference type="GO" id="GO:0016985">
    <property type="term" value="F:mannan endo-1,4-beta-mannosidase activity"/>
    <property type="evidence" value="ECO:0007669"/>
    <property type="project" value="UniProtKB-UniRule"/>
</dbReference>
<feature type="active site" description="Proton donor" evidence="5 8">
    <location>
        <position position="194"/>
    </location>
</feature>
<evidence type="ECO:0000256" key="7">
    <source>
        <dbReference type="PIRSR" id="PIRSR018168-3"/>
    </source>
</evidence>
<dbReference type="SUPFAM" id="SSF51445">
    <property type="entry name" value="(Trans)glycosidases"/>
    <property type="match status" value="1"/>
</dbReference>
<feature type="binding site" evidence="6">
    <location>
        <position position="199"/>
    </location>
    <ligand>
        <name>substrate</name>
    </ligand>
</feature>
<evidence type="ECO:0000256" key="2">
    <source>
        <dbReference type="ARBA" id="ARBA00022801"/>
    </source>
</evidence>
<dbReference type="PRINTS" id="PR00739">
    <property type="entry name" value="GLHYDRLASE26"/>
</dbReference>
<protein>
    <recommendedName>
        <fullName evidence="4">Mannan endo-1,4-beta-mannosidase</fullName>
        <ecNumber evidence="4">3.2.1.78</ecNumber>
    </recommendedName>
</protein>
<sequence length="382" mass="43647">MRKTKIKRYLGQLILCGIFTVAVFSLRGQQPADLHATEETKDLYQTINSRRAKGISVGHQDALAYGHGWYKVKGRSDLKDVAGKHPTVIGWEIGDIELGKPYNLDSVYFDDMRRYIVDTQKRGGITSLSWHANNIVSGKNAWDCAQDTVVRSILPAGSNHIKYLKWLDRTAEFLLSLKDNQGTLIPVVLRPYHEHTGSWFWWGAKQCTPEEYKALWKMTVDYFQQKHGIHHLLYCYSPSETENEAEFLTRYPGDAYVDLVAFDCYVPGDGTPKDIEKYKIAMAKNIAIVTDYAARSGKIPTIGETGLEGVKDPTYFTQVVYPLVKDKGLAWILFWRNAYEKDKPNHYYVPFKGHPAAGDLKKFTRNPRYCFNAKRCTFSCIC</sequence>
<evidence type="ECO:0000256" key="6">
    <source>
        <dbReference type="PIRSR" id="PIRSR018168-2"/>
    </source>
</evidence>
<dbReference type="InterPro" id="IPR017853">
    <property type="entry name" value="GH"/>
</dbReference>
<dbReference type="InterPro" id="IPR022790">
    <property type="entry name" value="GH26_dom"/>
</dbReference>
<feature type="active site" description="Nucleophile" evidence="5 8">
    <location>
        <position position="304"/>
    </location>
</feature>
<dbReference type="InterPro" id="IPR016714">
    <property type="entry name" value="MANB/E"/>
</dbReference>
<keyword evidence="2 4" id="KW-0378">Hydrolase</keyword>
<evidence type="ECO:0000256" key="3">
    <source>
        <dbReference type="ARBA" id="ARBA00023295"/>
    </source>
</evidence>
<dbReference type="PIRSF" id="PIRSF018168">
    <property type="entry name" value="Mannan-1_4-beta-mannosidase"/>
    <property type="match status" value="1"/>
</dbReference>
<keyword evidence="3 4" id="KW-0326">Glycosidase</keyword>
<dbReference type="Proteomes" id="UP000251241">
    <property type="component" value="Unassembled WGS sequence"/>
</dbReference>
<organism evidence="10 11">
    <name type="scientific">Sphingobacterium multivorum</name>
    <dbReference type="NCBI Taxonomy" id="28454"/>
    <lineage>
        <taxon>Bacteria</taxon>
        <taxon>Pseudomonadati</taxon>
        <taxon>Bacteroidota</taxon>
        <taxon>Sphingobacteriia</taxon>
        <taxon>Sphingobacteriales</taxon>
        <taxon>Sphingobacteriaceae</taxon>
        <taxon>Sphingobacterium</taxon>
    </lineage>
</organism>
<keyword evidence="4" id="KW-0964">Secreted</keyword>
<dbReference type="PROSITE" id="PS51764">
    <property type="entry name" value="GH26"/>
    <property type="match status" value="1"/>
</dbReference>
<dbReference type="EC" id="3.2.1.78" evidence="4"/>
<evidence type="ECO:0000256" key="1">
    <source>
        <dbReference type="ARBA" id="ARBA00007754"/>
    </source>
</evidence>
<reference evidence="10 11" key="1">
    <citation type="submission" date="2018-06" db="EMBL/GenBank/DDBJ databases">
        <authorList>
            <consortium name="Pathogen Informatics"/>
            <person name="Doyle S."/>
        </authorList>
    </citation>
    <scope>NUCLEOTIDE SEQUENCE [LARGE SCALE GENOMIC DNA]</scope>
    <source>
        <strain evidence="10 11">NCTC11343</strain>
    </source>
</reference>
<dbReference type="InterPro" id="IPR000805">
    <property type="entry name" value="Glyco_hydro_26"/>
</dbReference>
<keyword evidence="4" id="KW-0119">Carbohydrate metabolism</keyword>
<dbReference type="AlphaFoldDB" id="A0A2X2ITT7"/>
<comment type="subcellular location">
    <subcellularLocation>
        <location evidence="4">Secreted</location>
    </subcellularLocation>
</comment>
<feature type="domain" description="GH26" evidence="9">
    <location>
        <begin position="38"/>
        <end position="373"/>
    </location>
</feature>
<proteinExistence type="inferred from homology"/>
<evidence type="ECO:0000256" key="4">
    <source>
        <dbReference type="PIRNR" id="PIRNR018168"/>
    </source>
</evidence>
<evidence type="ECO:0000313" key="11">
    <source>
        <dbReference type="Proteomes" id="UP000251241"/>
    </source>
</evidence>
<dbReference type="PANTHER" id="PTHR40079">
    <property type="entry name" value="MANNAN ENDO-1,4-BETA-MANNOSIDASE E-RELATED"/>
    <property type="match status" value="1"/>
</dbReference>
<comment type="catalytic activity">
    <reaction evidence="4">
        <text>Random hydrolysis of (1-&gt;4)-beta-D-mannosidic linkages in mannans, galactomannans and glucomannans.</text>
        <dbReference type="EC" id="3.2.1.78"/>
    </reaction>
</comment>
<dbReference type="Gene3D" id="3.20.20.80">
    <property type="entry name" value="Glycosidases"/>
    <property type="match status" value="1"/>
</dbReference>
<dbReference type="GO" id="GO:0005576">
    <property type="term" value="C:extracellular region"/>
    <property type="evidence" value="ECO:0007669"/>
    <property type="project" value="UniProtKB-SubCell"/>
</dbReference>
<dbReference type="PANTHER" id="PTHR40079:SF4">
    <property type="entry name" value="GH26 DOMAIN-CONTAINING PROTEIN-RELATED"/>
    <property type="match status" value="1"/>
</dbReference>
<feature type="binding site" evidence="6">
    <location>
        <position position="265"/>
    </location>
    <ligand>
        <name>substrate</name>
    </ligand>
</feature>
<gene>
    <name evidence="10" type="primary">manA_2</name>
    <name evidence="10" type="ORF">NCTC11343_02209</name>
</gene>
<feature type="binding site" evidence="6">
    <location>
        <position position="131"/>
    </location>
    <ligand>
        <name>substrate</name>
    </ligand>
</feature>
<dbReference type="EMBL" id="UAUU01000008">
    <property type="protein sequence ID" value="SPZ85647.1"/>
    <property type="molecule type" value="Genomic_DNA"/>
</dbReference>
<name>A0A2X2ITT7_SPHMU</name>
<feature type="site" description="Plays an important role in maintaining the position of the catalytic nucleophile" evidence="7">
    <location>
        <position position="193"/>
    </location>
</feature>